<evidence type="ECO:0000259" key="5">
    <source>
        <dbReference type="SMART" id="SM00235"/>
    </source>
</evidence>
<dbReference type="GO" id="GO:0006508">
    <property type="term" value="P:proteolysis"/>
    <property type="evidence" value="ECO:0007669"/>
    <property type="project" value="UniProtKB-KW"/>
</dbReference>
<dbReference type="InterPro" id="IPR024079">
    <property type="entry name" value="MetalloPept_cat_dom_sf"/>
</dbReference>
<evidence type="ECO:0000313" key="6">
    <source>
        <dbReference type="EMBL" id="RLL97658.1"/>
    </source>
</evidence>
<accession>A0A229YUL5</accession>
<keyword evidence="7" id="KW-1185">Reference proteome</keyword>
<dbReference type="STRING" id="1245748.A0A229YUL5"/>
<sequence>MAPNAPGNREILLQSTAQHLGPQALDTVDETSISDAVSTDAEPFPFSPVCITQDSVPRNLKSDPAAIMVGLEHEVPRWEPNSVVKWTAWQMGYDSPADAKYAASQLKQAAGAWNEANVGVTFEFVPLAKDANFVLCHGGDKGNVLASAYFPNQNDLNFLRVYSLAFRPDFRKNLWKVFTHELGHVLGLRHEFAMESNPGRFEGNAVQVGEKNPLSVMNYRKELPELQKSDIDATQYFYRLPVGTRLSTTPIVDYVPQ</sequence>
<evidence type="ECO:0000256" key="1">
    <source>
        <dbReference type="ARBA" id="ARBA00022670"/>
    </source>
</evidence>
<dbReference type="Gene3D" id="3.40.390.10">
    <property type="entry name" value="Collagenase (Catalytic Domain)"/>
    <property type="match status" value="1"/>
</dbReference>
<dbReference type="GO" id="GO:0004222">
    <property type="term" value="F:metalloendopeptidase activity"/>
    <property type="evidence" value="ECO:0007669"/>
    <property type="project" value="InterPro"/>
</dbReference>
<keyword evidence="4" id="KW-0862">Zinc</keyword>
<evidence type="ECO:0000256" key="2">
    <source>
        <dbReference type="ARBA" id="ARBA00022723"/>
    </source>
</evidence>
<dbReference type="EMBL" id="NIDN02000071">
    <property type="protein sequence ID" value="RLL97658.1"/>
    <property type="molecule type" value="Genomic_DNA"/>
</dbReference>
<dbReference type="GO" id="GO:0008270">
    <property type="term" value="F:zinc ion binding"/>
    <property type="evidence" value="ECO:0007669"/>
    <property type="project" value="InterPro"/>
</dbReference>
<protein>
    <recommendedName>
        <fullName evidence="5">Peptidase metallopeptidase domain-containing protein</fullName>
    </recommendedName>
</protein>
<feature type="domain" description="Peptidase metallopeptidase" evidence="5">
    <location>
        <begin position="74"/>
        <end position="240"/>
    </location>
</feature>
<dbReference type="SMART" id="SM00235">
    <property type="entry name" value="ZnMc"/>
    <property type="match status" value="1"/>
</dbReference>
<comment type="caution">
    <text evidence="6">The sequence shown here is derived from an EMBL/GenBank/DDBJ whole genome shotgun (WGS) entry which is preliminary data.</text>
</comment>
<keyword evidence="3" id="KW-0378">Hydrolase</keyword>
<dbReference type="InterPro" id="IPR006026">
    <property type="entry name" value="Peptidase_Metallo"/>
</dbReference>
<reference evidence="6 7" key="1">
    <citation type="submission" date="2018-08" db="EMBL/GenBank/DDBJ databases">
        <title>Draft genome sequences of two Aspergillus turcosus clinical strains isolated from bronchoalveolar lavage fluid: one azole-susceptible and the other azole-resistant.</title>
        <authorList>
            <person name="Parent-Michaud M."/>
            <person name="Dufresne P.J."/>
            <person name="Fournier E."/>
            <person name="Martineau C."/>
            <person name="Moreira S."/>
            <person name="Perkins V."/>
            <person name="De Repentigny L."/>
            <person name="Dufresne S.F."/>
        </authorList>
    </citation>
    <scope>NUCLEOTIDE SEQUENCE [LARGE SCALE GENOMIC DNA]</scope>
    <source>
        <strain evidence="6">HMR AF 1038</strain>
    </source>
</reference>
<dbReference type="OrthoDB" id="406838at2759"/>
<dbReference type="GO" id="GO:0031012">
    <property type="term" value="C:extracellular matrix"/>
    <property type="evidence" value="ECO:0007669"/>
    <property type="project" value="InterPro"/>
</dbReference>
<keyword evidence="2" id="KW-0479">Metal-binding</keyword>
<organism evidence="6 7">
    <name type="scientific">Aspergillus turcosus</name>
    <dbReference type="NCBI Taxonomy" id="1245748"/>
    <lineage>
        <taxon>Eukaryota</taxon>
        <taxon>Fungi</taxon>
        <taxon>Dikarya</taxon>
        <taxon>Ascomycota</taxon>
        <taxon>Pezizomycotina</taxon>
        <taxon>Eurotiomycetes</taxon>
        <taxon>Eurotiomycetidae</taxon>
        <taxon>Eurotiales</taxon>
        <taxon>Aspergillaceae</taxon>
        <taxon>Aspergillus</taxon>
        <taxon>Aspergillus subgen. Fumigati</taxon>
    </lineage>
</organism>
<dbReference type="AlphaFoldDB" id="A0A229YUL5"/>
<name>A0A229YUL5_9EURO</name>
<evidence type="ECO:0000256" key="3">
    <source>
        <dbReference type="ARBA" id="ARBA00022801"/>
    </source>
</evidence>
<evidence type="ECO:0000256" key="4">
    <source>
        <dbReference type="ARBA" id="ARBA00022833"/>
    </source>
</evidence>
<keyword evidence="1" id="KW-0645">Protease</keyword>
<evidence type="ECO:0000313" key="7">
    <source>
        <dbReference type="Proteomes" id="UP000215289"/>
    </source>
</evidence>
<dbReference type="SUPFAM" id="SSF55486">
    <property type="entry name" value="Metalloproteases ('zincins'), catalytic domain"/>
    <property type="match status" value="1"/>
</dbReference>
<dbReference type="Proteomes" id="UP000215289">
    <property type="component" value="Unassembled WGS sequence"/>
</dbReference>
<gene>
    <name evidence="6" type="ORF">CFD26_104323</name>
</gene>
<dbReference type="Pfam" id="PF00413">
    <property type="entry name" value="Peptidase_M10"/>
    <property type="match status" value="1"/>
</dbReference>
<proteinExistence type="predicted"/>
<dbReference type="InterPro" id="IPR001818">
    <property type="entry name" value="Pept_M10_metallopeptidase"/>
</dbReference>